<keyword evidence="1" id="KW-1133">Transmembrane helix</keyword>
<keyword evidence="1" id="KW-0812">Transmembrane</keyword>
<keyword evidence="3" id="KW-1185">Reference proteome</keyword>
<name>A0A328PPX1_9MOLU</name>
<comment type="caution">
    <text evidence="2">The sequence shown here is derived from an EMBL/GenBank/DDBJ whole genome shotgun (WGS) entry which is preliminary data.</text>
</comment>
<reference evidence="3" key="1">
    <citation type="submission" date="2018-06" db="EMBL/GenBank/DDBJ databases">
        <authorList>
            <person name="Martinez Ocampo F."/>
            <person name="Quiroz Castaneda R.E."/>
            <person name="Rojas Lopez X."/>
        </authorList>
    </citation>
    <scope>NUCLEOTIDE SEQUENCE [LARGE SCALE GENOMIC DNA]</scope>
    <source>
        <strain evidence="3">INIFAP02</strain>
    </source>
</reference>
<gene>
    <name evidence="2" type="ORF">DNK47_01855</name>
</gene>
<evidence type="ECO:0000256" key="1">
    <source>
        <dbReference type="SAM" id="Phobius"/>
    </source>
</evidence>
<accession>A0A328PPX1</accession>
<dbReference type="OrthoDB" id="403650at2"/>
<evidence type="ECO:0000313" key="2">
    <source>
        <dbReference type="EMBL" id="RAO95008.1"/>
    </source>
</evidence>
<dbReference type="RefSeq" id="WP_112665429.1">
    <property type="nucleotide sequence ID" value="NZ_QKVO01000006.1"/>
</dbReference>
<keyword evidence="1" id="KW-0472">Membrane</keyword>
<dbReference type="Proteomes" id="UP000249762">
    <property type="component" value="Unassembled WGS sequence"/>
</dbReference>
<protein>
    <submittedName>
        <fullName evidence="2">Uncharacterized protein</fullName>
    </submittedName>
</protein>
<dbReference type="EMBL" id="QKVO01000006">
    <property type="protein sequence ID" value="RAO95008.1"/>
    <property type="molecule type" value="Genomic_DNA"/>
</dbReference>
<proteinExistence type="predicted"/>
<sequence length="213" mass="23983">MLGLARGIIGVVLVGAGGGIVAYSSLSSKSNHFLNWKNKKLNTEGPILTCGDNKYDIYEMLIKVSEDGKNNMGLGLTVEFKVLKRDGDSSKQPSKIWIRQWGANAKEGYEWGEWMITFNDGKEEHIRYKDKDYGNKFGGFTVDYAIIGCKDAKIELKKSGKGEEQIRNREIKFGIDEKSCKKETNSVTCDLIFNSDSKLKWKEGFKPTITFNN</sequence>
<evidence type="ECO:0000313" key="3">
    <source>
        <dbReference type="Proteomes" id="UP000249762"/>
    </source>
</evidence>
<dbReference type="AlphaFoldDB" id="A0A328PPX1"/>
<feature type="transmembrane region" description="Helical" evidence="1">
    <location>
        <begin position="7"/>
        <end position="26"/>
    </location>
</feature>
<organism evidence="2 3">
    <name type="scientific">Mycoplasma wenyonii</name>
    <dbReference type="NCBI Taxonomy" id="65123"/>
    <lineage>
        <taxon>Bacteria</taxon>
        <taxon>Bacillati</taxon>
        <taxon>Mycoplasmatota</taxon>
        <taxon>Mollicutes</taxon>
        <taxon>Mycoplasmataceae</taxon>
        <taxon>Mycoplasma</taxon>
    </lineage>
</organism>